<sequence length="62" mass="7160">MLKTIERYNTHVQDLTSNVRSIEQDLQEADGECLNHVLWGAETRDPTRAEHMQNQRKKGPVA</sequence>
<keyword evidence="1" id="KW-0175">Coiled coil</keyword>
<dbReference type="Proteomes" id="UP000639772">
    <property type="component" value="Unassembled WGS sequence"/>
</dbReference>
<organism evidence="2 3">
    <name type="scientific">Vanilla planifolia</name>
    <name type="common">Vanilla</name>
    <dbReference type="NCBI Taxonomy" id="51239"/>
    <lineage>
        <taxon>Eukaryota</taxon>
        <taxon>Viridiplantae</taxon>
        <taxon>Streptophyta</taxon>
        <taxon>Embryophyta</taxon>
        <taxon>Tracheophyta</taxon>
        <taxon>Spermatophyta</taxon>
        <taxon>Magnoliopsida</taxon>
        <taxon>Liliopsida</taxon>
        <taxon>Asparagales</taxon>
        <taxon>Orchidaceae</taxon>
        <taxon>Vanilloideae</taxon>
        <taxon>Vanilleae</taxon>
        <taxon>Vanilla</taxon>
    </lineage>
</organism>
<feature type="coiled-coil region" evidence="1">
    <location>
        <begin position="5"/>
        <end position="32"/>
    </location>
</feature>
<gene>
    <name evidence="2" type="ORF">HPP92_027212</name>
</gene>
<reference evidence="2 3" key="1">
    <citation type="journal article" date="2020" name="Nat. Food">
        <title>A phased Vanilla planifolia genome enables genetic improvement of flavour and production.</title>
        <authorList>
            <person name="Hasing T."/>
            <person name="Tang H."/>
            <person name="Brym M."/>
            <person name="Khazi F."/>
            <person name="Huang T."/>
            <person name="Chambers A.H."/>
        </authorList>
    </citation>
    <scope>NUCLEOTIDE SEQUENCE [LARGE SCALE GENOMIC DNA]</scope>
    <source>
        <tissue evidence="2">Leaf</tissue>
    </source>
</reference>
<protein>
    <submittedName>
        <fullName evidence="2">Uncharacterized protein</fullName>
    </submittedName>
</protein>
<accession>A0A835U832</accession>
<comment type="caution">
    <text evidence="2">The sequence shown here is derived from an EMBL/GenBank/DDBJ whole genome shotgun (WGS) entry which is preliminary data.</text>
</comment>
<name>A0A835U832_VANPL</name>
<evidence type="ECO:0000256" key="1">
    <source>
        <dbReference type="SAM" id="Coils"/>
    </source>
</evidence>
<dbReference type="AlphaFoldDB" id="A0A835U832"/>
<evidence type="ECO:0000313" key="3">
    <source>
        <dbReference type="Proteomes" id="UP000639772"/>
    </source>
</evidence>
<proteinExistence type="predicted"/>
<evidence type="ECO:0000313" key="2">
    <source>
        <dbReference type="EMBL" id="KAG0449606.1"/>
    </source>
</evidence>
<dbReference type="EMBL" id="JADCNM010000173">
    <property type="protein sequence ID" value="KAG0449606.1"/>
    <property type="molecule type" value="Genomic_DNA"/>
</dbReference>